<comment type="caution">
    <text evidence="2">The sequence shown here is derived from an EMBL/GenBank/DDBJ whole genome shotgun (WGS) entry which is preliminary data.</text>
</comment>
<evidence type="ECO:0000313" key="2">
    <source>
        <dbReference type="EMBL" id="OAS19369.1"/>
    </source>
</evidence>
<accession>A0A179S4Y4</accession>
<evidence type="ECO:0000256" key="1">
    <source>
        <dbReference type="SAM" id="Phobius"/>
    </source>
</evidence>
<dbReference type="Proteomes" id="UP000078316">
    <property type="component" value="Unassembled WGS sequence"/>
</dbReference>
<keyword evidence="1" id="KW-0812">Transmembrane</keyword>
<dbReference type="AlphaFoldDB" id="A0A179S4Y4"/>
<reference evidence="2 3" key="1">
    <citation type="submission" date="2016-04" db="EMBL/GenBank/DDBJ databases">
        <authorList>
            <person name="Evans L.H."/>
            <person name="Alamgir A."/>
            <person name="Owens N."/>
            <person name="Weber N.D."/>
            <person name="Virtaneva K."/>
            <person name="Barbian K."/>
            <person name="Babar A."/>
            <person name="Rosenke K."/>
        </authorList>
    </citation>
    <scope>NUCLEOTIDE SEQUENCE [LARGE SCALE GENOMIC DNA]</scope>
    <source>
        <strain evidence="2 3">PMB02</strain>
    </source>
</reference>
<gene>
    <name evidence="2" type="ORF">A5481_25085</name>
</gene>
<keyword evidence="1" id="KW-1133">Transmembrane helix</keyword>
<dbReference type="EMBL" id="LWHQ01000052">
    <property type="protein sequence ID" value="OAS19369.1"/>
    <property type="molecule type" value="Genomic_DNA"/>
</dbReference>
<organism evidence="2 3">
    <name type="scientific">Methylobacterium platani</name>
    <dbReference type="NCBI Taxonomy" id="427683"/>
    <lineage>
        <taxon>Bacteria</taxon>
        <taxon>Pseudomonadati</taxon>
        <taxon>Pseudomonadota</taxon>
        <taxon>Alphaproteobacteria</taxon>
        <taxon>Hyphomicrobiales</taxon>
        <taxon>Methylobacteriaceae</taxon>
        <taxon>Methylobacterium</taxon>
    </lineage>
</organism>
<evidence type="ECO:0000313" key="3">
    <source>
        <dbReference type="Proteomes" id="UP000078316"/>
    </source>
</evidence>
<keyword evidence="1" id="KW-0472">Membrane</keyword>
<sequence length="67" mass="6803">MSGFGRRRVLSVIGRGILGAVAVCIAATAGLWWLAMPDEPVRALQDGLGAAALATIIAGAAVRRSAE</sequence>
<name>A0A179S4Y4_9HYPH</name>
<feature type="transmembrane region" description="Helical" evidence="1">
    <location>
        <begin position="47"/>
        <end position="66"/>
    </location>
</feature>
<feature type="transmembrane region" description="Helical" evidence="1">
    <location>
        <begin position="12"/>
        <end position="35"/>
    </location>
</feature>
<protein>
    <submittedName>
        <fullName evidence="2">Uncharacterized protein</fullName>
    </submittedName>
</protein>
<proteinExistence type="predicted"/>